<dbReference type="VEuPathDB" id="FungiDB:PYU1_G013370"/>
<dbReference type="InParanoid" id="K3X850"/>
<reference evidence="1" key="3">
    <citation type="submission" date="2015-02" db="UniProtKB">
        <authorList>
            <consortium name="EnsemblProtists"/>
        </authorList>
    </citation>
    <scope>IDENTIFICATION</scope>
    <source>
        <strain evidence="1">DAOM BR144</strain>
    </source>
</reference>
<evidence type="ECO:0000313" key="2">
    <source>
        <dbReference type="Proteomes" id="UP000019132"/>
    </source>
</evidence>
<accession>K3X850</accession>
<dbReference type="EMBL" id="GL376609">
    <property type="status" value="NOT_ANNOTATED_CDS"/>
    <property type="molecule type" value="Genomic_DNA"/>
</dbReference>
<dbReference type="EnsemblProtists" id="PYU1_T013399">
    <property type="protein sequence ID" value="PYU1_T013399"/>
    <property type="gene ID" value="PYU1_G013370"/>
</dbReference>
<reference evidence="2" key="1">
    <citation type="journal article" date="2010" name="Genome Biol.">
        <title>Genome sequence of the necrotrophic plant pathogen Pythium ultimum reveals original pathogenicity mechanisms and effector repertoire.</title>
        <authorList>
            <person name="Levesque C.A."/>
            <person name="Brouwer H."/>
            <person name="Cano L."/>
            <person name="Hamilton J.P."/>
            <person name="Holt C."/>
            <person name="Huitema E."/>
            <person name="Raffaele S."/>
            <person name="Robideau G.P."/>
            <person name="Thines M."/>
            <person name="Win J."/>
            <person name="Zerillo M.M."/>
            <person name="Beakes G.W."/>
            <person name="Boore J.L."/>
            <person name="Busam D."/>
            <person name="Dumas B."/>
            <person name="Ferriera S."/>
            <person name="Fuerstenberg S.I."/>
            <person name="Gachon C.M."/>
            <person name="Gaulin E."/>
            <person name="Govers F."/>
            <person name="Grenville-Briggs L."/>
            <person name="Horner N."/>
            <person name="Hostetler J."/>
            <person name="Jiang R.H."/>
            <person name="Johnson J."/>
            <person name="Krajaejun T."/>
            <person name="Lin H."/>
            <person name="Meijer H.J."/>
            <person name="Moore B."/>
            <person name="Morris P."/>
            <person name="Phuntmart V."/>
            <person name="Puiu D."/>
            <person name="Shetty J."/>
            <person name="Stajich J.E."/>
            <person name="Tripathy S."/>
            <person name="Wawra S."/>
            <person name="van West P."/>
            <person name="Whitty B.R."/>
            <person name="Coutinho P.M."/>
            <person name="Henrissat B."/>
            <person name="Martin F."/>
            <person name="Thomas P.D."/>
            <person name="Tyler B.M."/>
            <person name="De Vries R.P."/>
            <person name="Kamoun S."/>
            <person name="Yandell M."/>
            <person name="Tisserat N."/>
            <person name="Buell C.R."/>
        </authorList>
    </citation>
    <scope>NUCLEOTIDE SEQUENCE</scope>
    <source>
        <strain evidence="2">DAOM:BR144</strain>
    </source>
</reference>
<name>K3X850_GLOUD</name>
<organism evidence="1 2">
    <name type="scientific">Globisporangium ultimum (strain ATCC 200006 / CBS 805.95 / DAOM BR144)</name>
    <name type="common">Pythium ultimum</name>
    <dbReference type="NCBI Taxonomy" id="431595"/>
    <lineage>
        <taxon>Eukaryota</taxon>
        <taxon>Sar</taxon>
        <taxon>Stramenopiles</taxon>
        <taxon>Oomycota</taxon>
        <taxon>Peronosporomycetes</taxon>
        <taxon>Pythiales</taxon>
        <taxon>Pythiaceae</taxon>
        <taxon>Globisporangium</taxon>
    </lineage>
</organism>
<dbReference type="Proteomes" id="UP000019132">
    <property type="component" value="Unassembled WGS sequence"/>
</dbReference>
<dbReference type="HOGENOM" id="CLU_1879578_0_0_1"/>
<protein>
    <submittedName>
        <fullName evidence="1">Uncharacterized protein</fullName>
    </submittedName>
</protein>
<proteinExistence type="predicted"/>
<evidence type="ECO:0000313" key="1">
    <source>
        <dbReference type="EnsemblProtists" id="PYU1_T013399"/>
    </source>
</evidence>
<dbReference type="AlphaFoldDB" id="K3X850"/>
<reference evidence="2" key="2">
    <citation type="submission" date="2010-04" db="EMBL/GenBank/DDBJ databases">
        <authorList>
            <person name="Buell R."/>
            <person name="Hamilton J."/>
            <person name="Hostetler J."/>
        </authorList>
    </citation>
    <scope>NUCLEOTIDE SEQUENCE [LARGE SCALE GENOMIC DNA]</scope>
    <source>
        <strain evidence="2">DAOM:BR144</strain>
    </source>
</reference>
<sequence length="136" mass="13494">MITAPSSKISPSSRFSSSSTFLLRGVAIANGTLDVGSCCCARFVASPGPSVEASSTLSCCSSLDVASLASAISTAAEAFTLEAPLPFMAVASAAVEAFAPAFCVVDTTAARFGNSSSSSDSCSSSMSPLAWKAIGT</sequence>
<keyword evidence="2" id="KW-1185">Reference proteome</keyword>